<evidence type="ECO:0008006" key="4">
    <source>
        <dbReference type="Google" id="ProtNLM"/>
    </source>
</evidence>
<dbReference type="Gene3D" id="3.30.470.20">
    <property type="entry name" value="ATP-grasp fold, B domain"/>
    <property type="match status" value="1"/>
</dbReference>
<feature type="region of interest" description="Disordered" evidence="1">
    <location>
        <begin position="762"/>
        <end position="795"/>
    </location>
</feature>
<feature type="compositionally biased region" description="Basic and acidic residues" evidence="1">
    <location>
        <begin position="834"/>
        <end position="843"/>
    </location>
</feature>
<feature type="compositionally biased region" description="Gly residues" evidence="1">
    <location>
        <begin position="180"/>
        <end position="199"/>
    </location>
</feature>
<proteinExistence type="predicted"/>
<feature type="compositionally biased region" description="Low complexity" evidence="1">
    <location>
        <begin position="762"/>
        <end position="786"/>
    </location>
</feature>
<dbReference type="InterPro" id="IPR004344">
    <property type="entry name" value="TTL/TTLL_fam"/>
</dbReference>
<keyword evidence="3" id="KW-1185">Reference proteome</keyword>
<dbReference type="InterPro" id="IPR027752">
    <property type="entry name" value="TTLL10"/>
</dbReference>
<gene>
    <name evidence="2" type="ORF">RRG08_007660</name>
</gene>
<name>A0AAE0Y3E5_9GAST</name>
<feature type="region of interest" description="Disordered" evidence="1">
    <location>
        <begin position="137"/>
        <end position="210"/>
    </location>
</feature>
<organism evidence="2 3">
    <name type="scientific">Elysia crispata</name>
    <name type="common">lettuce slug</name>
    <dbReference type="NCBI Taxonomy" id="231223"/>
    <lineage>
        <taxon>Eukaryota</taxon>
        <taxon>Metazoa</taxon>
        <taxon>Spiralia</taxon>
        <taxon>Lophotrochozoa</taxon>
        <taxon>Mollusca</taxon>
        <taxon>Gastropoda</taxon>
        <taxon>Heterobranchia</taxon>
        <taxon>Euthyneura</taxon>
        <taxon>Panpulmonata</taxon>
        <taxon>Sacoglossa</taxon>
        <taxon>Placobranchoidea</taxon>
        <taxon>Plakobranchidae</taxon>
        <taxon>Elysia</taxon>
    </lineage>
</organism>
<feature type="region of interest" description="Disordered" evidence="1">
    <location>
        <begin position="808"/>
        <end position="843"/>
    </location>
</feature>
<reference evidence="2" key="1">
    <citation type="journal article" date="2023" name="G3 (Bethesda)">
        <title>A reference genome for the long-term kleptoplast-retaining sea slug Elysia crispata morphotype clarki.</title>
        <authorList>
            <person name="Eastman K.E."/>
            <person name="Pendleton A.L."/>
            <person name="Shaikh M.A."/>
            <person name="Suttiyut T."/>
            <person name="Ogas R."/>
            <person name="Tomko P."/>
            <person name="Gavelis G."/>
            <person name="Widhalm J.R."/>
            <person name="Wisecaver J.H."/>
        </authorList>
    </citation>
    <scope>NUCLEOTIDE SEQUENCE</scope>
    <source>
        <strain evidence="2">ECLA1</strain>
    </source>
</reference>
<sequence length="843" mass="94478">MVQIRCERDSPVNLSQVCVDQIVLDVSKGDLIFNLALNWRDQRLPAPLGDVRPQNRRLGRDTVCLKEGLDWTVRETRRKSTKTADMRSDILVFRSFREGQESALMIKEERRKWRKRRERDRKYWAALAAACYGASAKAHPGKQSAGSQGGTHSGGAGDKPLEKQQTASDTIDGAGEEGGKGVGKGGGTGGGGAGGGGGKRPSRPPKLPQCCLPNNMQPTFYIGGGNGTALVEGPLLGLGWKRITDKNDERYKLKWVENKSRINYVAFREGEQLVNHIPNCKLLTNKLGLLCSLQEYERVTLLTKGRTPRMKMTDFIPETYKLDERLDREKFLSEYNDGETWICKPTSLNQGKGIFLLRSLEEITNLLSEREAKQQCKPLSRQPLMRIVQRYINKPMLLDNRKFDIRAYMMVASTVPFLVVFHQGYVRLSCQKYDQADTNLTTHLTNQFVQKKDPMYKDNKEDTAWTMDKFNDYINDHVAKEKGLDQDWVYGYLTKQMQRICLHCFNSVKHKLQCKIGYFDLYGLDFMVDDEMKVWLIEINANPALHTNCQALKDAIPPVVEHGLYLAIECFDKSRKGQPLLPLNSLADFSVLYCGASPNAHAPRQIRSVSPFKDAGEWGSRPAGKRRIVVFRRRKKARLCRSLPRFTSSLRTVEAFLGDVCSSQPLALVPYDLLILRRAELMKPFQVSRLFESTVIVSCTSSSTRRHSPPRNLPRMSIAASTTSASGATATTHAVTTTGLPTTVKSEKKEITSSILPTINIGTSLGQKSTSSGTLGGTASNSTSRQQQHHQQPHLQQREATLARVSLSGVNSAANEEQHRLRMTHADTTSSVRKSRDNPLRGN</sequence>
<evidence type="ECO:0000313" key="3">
    <source>
        <dbReference type="Proteomes" id="UP001283361"/>
    </source>
</evidence>
<accession>A0AAE0Y3E5</accession>
<dbReference type="Pfam" id="PF03133">
    <property type="entry name" value="TTL"/>
    <property type="match status" value="1"/>
</dbReference>
<dbReference type="PANTHER" id="PTHR46810">
    <property type="entry name" value="INACTIVE POLYGLYCYLASE TTLL10"/>
    <property type="match status" value="1"/>
</dbReference>
<protein>
    <recommendedName>
        <fullName evidence="4">Protein polyglycylase TTLL10</fullName>
    </recommendedName>
</protein>
<feature type="compositionally biased region" description="Gly residues" evidence="1">
    <location>
        <begin position="147"/>
        <end position="157"/>
    </location>
</feature>
<dbReference type="SUPFAM" id="SSF56059">
    <property type="entry name" value="Glutathione synthetase ATP-binding domain-like"/>
    <property type="match status" value="1"/>
</dbReference>
<evidence type="ECO:0000256" key="1">
    <source>
        <dbReference type="SAM" id="MobiDB-lite"/>
    </source>
</evidence>
<dbReference type="PANTHER" id="PTHR46810:SF1">
    <property type="entry name" value="INACTIVE POLYGLYCYLASE TTLL10"/>
    <property type="match status" value="1"/>
</dbReference>
<dbReference type="Proteomes" id="UP001283361">
    <property type="component" value="Unassembled WGS sequence"/>
</dbReference>
<dbReference type="GO" id="GO:0070737">
    <property type="term" value="F:protein-glycine ligase activity, elongating"/>
    <property type="evidence" value="ECO:0007669"/>
    <property type="project" value="TreeGrafter"/>
</dbReference>
<dbReference type="AlphaFoldDB" id="A0AAE0Y3E5"/>
<feature type="compositionally biased region" description="Low complexity" evidence="1">
    <location>
        <begin position="137"/>
        <end position="146"/>
    </location>
</feature>
<dbReference type="PROSITE" id="PS51221">
    <property type="entry name" value="TTL"/>
    <property type="match status" value="1"/>
</dbReference>
<evidence type="ECO:0000313" key="2">
    <source>
        <dbReference type="EMBL" id="KAK3731581.1"/>
    </source>
</evidence>
<comment type="caution">
    <text evidence="2">The sequence shown here is derived from an EMBL/GenBank/DDBJ whole genome shotgun (WGS) entry which is preliminary data.</text>
</comment>
<dbReference type="EMBL" id="JAWDGP010006995">
    <property type="protein sequence ID" value="KAK3731581.1"/>
    <property type="molecule type" value="Genomic_DNA"/>
</dbReference>